<feature type="transmembrane region" description="Helical" evidence="7">
    <location>
        <begin position="193"/>
        <end position="216"/>
    </location>
</feature>
<feature type="chain" id="PRO_5019773582" evidence="8">
    <location>
        <begin position="21"/>
        <end position="276"/>
    </location>
</feature>
<dbReference type="EMBL" id="RBZU01000001">
    <property type="protein sequence ID" value="RKP59423.1"/>
    <property type="molecule type" value="Genomic_DNA"/>
</dbReference>
<dbReference type="SUPFAM" id="SSF161098">
    <property type="entry name" value="MetI-like"/>
    <property type="match status" value="1"/>
</dbReference>
<evidence type="ECO:0000259" key="9">
    <source>
        <dbReference type="PROSITE" id="PS50928"/>
    </source>
</evidence>
<evidence type="ECO:0000256" key="1">
    <source>
        <dbReference type="ARBA" id="ARBA00004651"/>
    </source>
</evidence>
<feature type="transmembrane region" description="Helical" evidence="7">
    <location>
        <begin position="236"/>
        <end position="260"/>
    </location>
</feature>
<evidence type="ECO:0000256" key="2">
    <source>
        <dbReference type="ARBA" id="ARBA00022448"/>
    </source>
</evidence>
<feature type="signal peptide" evidence="8">
    <location>
        <begin position="1"/>
        <end position="20"/>
    </location>
</feature>
<dbReference type="InterPro" id="IPR035906">
    <property type="entry name" value="MetI-like_sf"/>
</dbReference>
<gene>
    <name evidence="10" type="ORF">D7S86_04110</name>
</gene>
<dbReference type="GO" id="GO:0055085">
    <property type="term" value="P:transmembrane transport"/>
    <property type="evidence" value="ECO:0007669"/>
    <property type="project" value="InterPro"/>
</dbReference>
<keyword evidence="2 7" id="KW-0813">Transport</keyword>
<keyword evidence="3" id="KW-1003">Cell membrane</keyword>
<evidence type="ECO:0000313" key="11">
    <source>
        <dbReference type="Proteomes" id="UP000270342"/>
    </source>
</evidence>
<dbReference type="GO" id="GO:0005886">
    <property type="term" value="C:plasma membrane"/>
    <property type="evidence" value="ECO:0007669"/>
    <property type="project" value="UniProtKB-SubCell"/>
</dbReference>
<evidence type="ECO:0000256" key="6">
    <source>
        <dbReference type="ARBA" id="ARBA00023136"/>
    </source>
</evidence>
<dbReference type="PROSITE" id="PS50928">
    <property type="entry name" value="ABC_TM1"/>
    <property type="match status" value="1"/>
</dbReference>
<feature type="transmembrane region" description="Helical" evidence="7">
    <location>
        <begin position="70"/>
        <end position="95"/>
    </location>
</feature>
<protein>
    <submittedName>
        <fullName evidence="10">Carbohydrate ABC transporter permease</fullName>
    </submittedName>
</protein>
<evidence type="ECO:0000256" key="8">
    <source>
        <dbReference type="SAM" id="SignalP"/>
    </source>
</evidence>
<comment type="similarity">
    <text evidence="7">Belongs to the binding-protein-dependent transport system permease family.</text>
</comment>
<feature type="transmembrane region" description="Helical" evidence="7">
    <location>
        <begin position="107"/>
        <end position="127"/>
    </location>
</feature>
<feature type="transmembrane region" description="Helical" evidence="7">
    <location>
        <begin position="139"/>
        <end position="160"/>
    </location>
</feature>
<evidence type="ECO:0000256" key="5">
    <source>
        <dbReference type="ARBA" id="ARBA00022989"/>
    </source>
</evidence>
<keyword evidence="11" id="KW-1185">Reference proteome</keyword>
<dbReference type="InterPro" id="IPR000515">
    <property type="entry name" value="MetI-like"/>
</dbReference>
<dbReference type="RefSeq" id="WP_121084305.1">
    <property type="nucleotide sequence ID" value="NZ_RBZU01000001.1"/>
</dbReference>
<evidence type="ECO:0000313" key="10">
    <source>
        <dbReference type="EMBL" id="RKP59423.1"/>
    </source>
</evidence>
<dbReference type="PANTHER" id="PTHR43744">
    <property type="entry name" value="ABC TRANSPORTER PERMEASE PROTEIN MG189-RELATED-RELATED"/>
    <property type="match status" value="1"/>
</dbReference>
<accession>A0A494YGD4</accession>
<dbReference type="CDD" id="cd06261">
    <property type="entry name" value="TM_PBP2"/>
    <property type="match status" value="1"/>
</dbReference>
<keyword evidence="8" id="KW-0732">Signal</keyword>
<dbReference type="Proteomes" id="UP000270342">
    <property type="component" value="Unassembled WGS sequence"/>
</dbReference>
<comment type="caution">
    <text evidence="10">The sequence shown here is derived from an EMBL/GenBank/DDBJ whole genome shotgun (WGS) entry which is preliminary data.</text>
</comment>
<evidence type="ECO:0000256" key="3">
    <source>
        <dbReference type="ARBA" id="ARBA00022475"/>
    </source>
</evidence>
<proteinExistence type="inferred from homology"/>
<organism evidence="10 11">
    <name type="scientific">Pararobbsia silviterrae</name>
    <dbReference type="NCBI Taxonomy" id="1792498"/>
    <lineage>
        <taxon>Bacteria</taxon>
        <taxon>Pseudomonadati</taxon>
        <taxon>Pseudomonadota</taxon>
        <taxon>Betaproteobacteria</taxon>
        <taxon>Burkholderiales</taxon>
        <taxon>Burkholderiaceae</taxon>
        <taxon>Pararobbsia</taxon>
    </lineage>
</organism>
<evidence type="ECO:0000256" key="7">
    <source>
        <dbReference type="RuleBase" id="RU363032"/>
    </source>
</evidence>
<dbReference type="OrthoDB" id="369039at2"/>
<evidence type="ECO:0000256" key="4">
    <source>
        <dbReference type="ARBA" id="ARBA00022692"/>
    </source>
</evidence>
<dbReference type="Gene3D" id="1.10.3720.10">
    <property type="entry name" value="MetI-like"/>
    <property type="match status" value="1"/>
</dbReference>
<keyword evidence="4 7" id="KW-0812">Transmembrane</keyword>
<comment type="subcellular location">
    <subcellularLocation>
        <location evidence="1 7">Cell membrane</location>
        <topology evidence="1 7">Multi-pass membrane protein</topology>
    </subcellularLocation>
</comment>
<dbReference type="PANTHER" id="PTHR43744:SF12">
    <property type="entry name" value="ABC TRANSPORTER PERMEASE PROTEIN MG189-RELATED"/>
    <property type="match status" value="1"/>
</dbReference>
<dbReference type="AlphaFoldDB" id="A0A494YGD4"/>
<sequence>MKNKVTFAAVLATLSTLALAVVWALPLLWAASTALRPEEQTVITPLQWLPHPFVFGAFAHVLSVGNLPVWFINSAVTAIAVTVITIAISLTAAYAFSQLRFAGGTTLFWLAMVGFMFPFEALLIPLFREMHSFGLTNTLSGIVLPQVVSPVAIFVFKQFFDQIPKDFKEAAILDGASEWSVLFRVFLPLSKNIVYAVAIVVFIGAWNNFLWPFIIVTTPNMMTVPVGLTQVQDAYGVRYASDMAAALLGGIPVALAYLVFQRRVTQGFLAATGLKG</sequence>
<reference evidence="10 11" key="1">
    <citation type="submission" date="2018-10" db="EMBL/GenBank/DDBJ databases">
        <title>Robbsia sp. DHC34, isolated from soil.</title>
        <authorList>
            <person name="Gao Z.-H."/>
            <person name="Qiu L.-H."/>
        </authorList>
    </citation>
    <scope>NUCLEOTIDE SEQUENCE [LARGE SCALE GENOMIC DNA]</scope>
    <source>
        <strain evidence="10 11">DHC34</strain>
    </source>
</reference>
<name>A0A494YGD4_9BURK</name>
<feature type="domain" description="ABC transmembrane type-1" evidence="9">
    <location>
        <begin position="71"/>
        <end position="260"/>
    </location>
</feature>
<keyword evidence="5 7" id="KW-1133">Transmembrane helix</keyword>
<dbReference type="Pfam" id="PF00528">
    <property type="entry name" value="BPD_transp_1"/>
    <property type="match status" value="1"/>
</dbReference>
<keyword evidence="6 7" id="KW-0472">Membrane</keyword>